<comment type="function">
    <text evidence="8">Toxic component of a toxin-antitoxin (TA) system. An RNase.</text>
</comment>
<comment type="cofactor">
    <cofactor evidence="1 8">
        <name>Mg(2+)</name>
        <dbReference type="ChEBI" id="CHEBI:18420"/>
    </cofactor>
</comment>
<dbReference type="InterPro" id="IPR002716">
    <property type="entry name" value="PIN_dom"/>
</dbReference>
<evidence type="ECO:0000256" key="6">
    <source>
        <dbReference type="ARBA" id="ARBA00022842"/>
    </source>
</evidence>
<keyword evidence="5 8" id="KW-0378">Hydrolase</keyword>
<feature type="binding site" evidence="8">
    <location>
        <position position="5"/>
    </location>
    <ligand>
        <name>Mg(2+)</name>
        <dbReference type="ChEBI" id="CHEBI:18420"/>
    </ligand>
</feature>
<evidence type="ECO:0000259" key="9">
    <source>
        <dbReference type="Pfam" id="PF01850"/>
    </source>
</evidence>
<evidence type="ECO:0000256" key="7">
    <source>
        <dbReference type="ARBA" id="ARBA00038093"/>
    </source>
</evidence>
<evidence type="ECO:0000313" key="11">
    <source>
        <dbReference type="Proteomes" id="UP000702952"/>
    </source>
</evidence>
<keyword evidence="6 8" id="KW-0460">Magnesium</keyword>
<dbReference type="InterPro" id="IPR022907">
    <property type="entry name" value="VapC_family"/>
</dbReference>
<dbReference type="EMBL" id="JAAMAY010000030">
    <property type="protein sequence ID" value="NTC30481.1"/>
    <property type="molecule type" value="Genomic_DNA"/>
</dbReference>
<sequence length="127" mass="13542">MMVIDTSALLAILLDEPTADACAMALDTDEPLLISAGTLAEAVIAAQRRGRSRELEMLIEGLSVEIKPVTAKSIRGISEAYRIWGKGIHPAGLNFGDCFAYELAKAEGCPLLYVGNDFSQTDISGLL</sequence>
<dbReference type="EC" id="3.1.-.-" evidence="8"/>
<gene>
    <name evidence="8" type="primary">vapC</name>
    <name evidence="10" type="ORF">G6M46_20320</name>
</gene>
<dbReference type="CDD" id="cd09871">
    <property type="entry name" value="PIN_MtVapC28-VapC30-like"/>
    <property type="match status" value="1"/>
</dbReference>
<dbReference type="PANTHER" id="PTHR33653:SF1">
    <property type="entry name" value="RIBONUCLEASE VAPC2"/>
    <property type="match status" value="1"/>
</dbReference>
<protein>
    <recommendedName>
        <fullName evidence="8">Ribonuclease VapC</fullName>
        <shortName evidence="8">RNase VapC</shortName>
        <ecNumber evidence="8">3.1.-.-</ecNumber>
    </recommendedName>
    <alternativeName>
        <fullName evidence="8">Toxin VapC</fullName>
    </alternativeName>
</protein>
<evidence type="ECO:0000256" key="2">
    <source>
        <dbReference type="ARBA" id="ARBA00022649"/>
    </source>
</evidence>
<dbReference type="SUPFAM" id="SSF88723">
    <property type="entry name" value="PIN domain-like"/>
    <property type="match status" value="1"/>
</dbReference>
<dbReference type="HAMAP" id="MF_00265">
    <property type="entry name" value="VapC_Nob1"/>
    <property type="match status" value="1"/>
</dbReference>
<evidence type="ECO:0000256" key="1">
    <source>
        <dbReference type="ARBA" id="ARBA00001946"/>
    </source>
</evidence>
<accession>A0AA44F685</accession>
<evidence type="ECO:0000256" key="4">
    <source>
        <dbReference type="ARBA" id="ARBA00022723"/>
    </source>
</evidence>
<feature type="binding site" evidence="8">
    <location>
        <position position="97"/>
    </location>
    <ligand>
        <name>Mg(2+)</name>
        <dbReference type="ChEBI" id="CHEBI:18420"/>
    </ligand>
</feature>
<evidence type="ECO:0000313" key="10">
    <source>
        <dbReference type="EMBL" id="NTC30481.1"/>
    </source>
</evidence>
<dbReference type="InterPro" id="IPR050556">
    <property type="entry name" value="Type_II_TA_system_RNase"/>
</dbReference>
<keyword evidence="4 8" id="KW-0479">Metal-binding</keyword>
<dbReference type="GO" id="GO:0000287">
    <property type="term" value="F:magnesium ion binding"/>
    <property type="evidence" value="ECO:0007669"/>
    <property type="project" value="UniProtKB-UniRule"/>
</dbReference>
<dbReference type="Proteomes" id="UP000702952">
    <property type="component" value="Unassembled WGS sequence"/>
</dbReference>
<name>A0AA44F685_AGRTU</name>
<reference evidence="10" key="1">
    <citation type="journal article" date="2020" name="Science">
        <title>Unexpected conservation and global transmission of agrobacterial virulence plasmids.</title>
        <authorList>
            <person name="Weisberg A.J."/>
            <person name="Davis E.W. 2nd"/>
            <person name="Tabima J."/>
            <person name="Belcher M.S."/>
            <person name="Miller M."/>
            <person name="Kuo C.H."/>
            <person name="Loper J.E."/>
            <person name="Grunwald N.J."/>
            <person name="Putnam M.L."/>
            <person name="Chang J.H."/>
        </authorList>
    </citation>
    <scope>NUCLEOTIDE SEQUENCE</scope>
    <source>
        <strain evidence="10">17-1853-1a</strain>
    </source>
</reference>
<dbReference type="GO" id="GO:0016787">
    <property type="term" value="F:hydrolase activity"/>
    <property type="evidence" value="ECO:0007669"/>
    <property type="project" value="UniProtKB-KW"/>
</dbReference>
<evidence type="ECO:0000256" key="5">
    <source>
        <dbReference type="ARBA" id="ARBA00022801"/>
    </source>
</evidence>
<comment type="caution">
    <text evidence="10">The sequence shown here is derived from an EMBL/GenBank/DDBJ whole genome shotgun (WGS) entry which is preliminary data.</text>
</comment>
<dbReference type="Gene3D" id="3.40.50.1010">
    <property type="entry name" value="5'-nuclease"/>
    <property type="match status" value="1"/>
</dbReference>
<feature type="domain" description="PIN" evidence="9">
    <location>
        <begin position="2"/>
        <end position="122"/>
    </location>
</feature>
<dbReference type="AlphaFoldDB" id="A0AA44F685"/>
<dbReference type="InterPro" id="IPR029060">
    <property type="entry name" value="PIN-like_dom_sf"/>
</dbReference>
<evidence type="ECO:0000256" key="8">
    <source>
        <dbReference type="HAMAP-Rule" id="MF_00265"/>
    </source>
</evidence>
<keyword evidence="8" id="KW-0800">Toxin</keyword>
<dbReference type="PANTHER" id="PTHR33653">
    <property type="entry name" value="RIBONUCLEASE VAPC2"/>
    <property type="match status" value="1"/>
</dbReference>
<comment type="similarity">
    <text evidence="7 8">Belongs to the PINc/VapC protein family.</text>
</comment>
<dbReference type="RefSeq" id="WP_013636330.1">
    <property type="nucleotide sequence ID" value="NC_015183.1"/>
</dbReference>
<dbReference type="GO" id="GO:0004540">
    <property type="term" value="F:RNA nuclease activity"/>
    <property type="evidence" value="ECO:0007669"/>
    <property type="project" value="InterPro"/>
</dbReference>
<proteinExistence type="inferred from homology"/>
<organism evidence="10 11">
    <name type="scientific">Agrobacterium tumefaciens</name>
    <dbReference type="NCBI Taxonomy" id="358"/>
    <lineage>
        <taxon>Bacteria</taxon>
        <taxon>Pseudomonadati</taxon>
        <taxon>Pseudomonadota</taxon>
        <taxon>Alphaproteobacteria</taxon>
        <taxon>Hyphomicrobiales</taxon>
        <taxon>Rhizobiaceae</taxon>
        <taxon>Rhizobium/Agrobacterium group</taxon>
        <taxon>Agrobacterium</taxon>
        <taxon>Agrobacterium tumefaciens complex</taxon>
    </lineage>
</organism>
<dbReference type="GO" id="GO:0090729">
    <property type="term" value="F:toxin activity"/>
    <property type="evidence" value="ECO:0007669"/>
    <property type="project" value="UniProtKB-KW"/>
</dbReference>
<keyword evidence="2 8" id="KW-1277">Toxin-antitoxin system</keyword>
<dbReference type="Pfam" id="PF01850">
    <property type="entry name" value="PIN"/>
    <property type="match status" value="1"/>
</dbReference>
<evidence type="ECO:0000256" key="3">
    <source>
        <dbReference type="ARBA" id="ARBA00022722"/>
    </source>
</evidence>
<keyword evidence="3 8" id="KW-0540">Nuclease</keyword>